<dbReference type="PROSITE" id="PS50943">
    <property type="entry name" value="HTH_CROC1"/>
    <property type="match status" value="1"/>
</dbReference>
<dbReference type="SUPFAM" id="SSF47413">
    <property type="entry name" value="lambda repressor-like DNA-binding domains"/>
    <property type="match status" value="1"/>
</dbReference>
<dbReference type="InterPro" id="IPR001387">
    <property type="entry name" value="Cro/C1-type_HTH"/>
</dbReference>
<protein>
    <submittedName>
        <fullName evidence="3">DNA-binding transcriptional regulator, XRE-family HTH domain</fullName>
    </submittedName>
</protein>
<dbReference type="InterPro" id="IPR010982">
    <property type="entry name" value="Lambda_DNA-bd_dom_sf"/>
</dbReference>
<dbReference type="GO" id="GO:0005829">
    <property type="term" value="C:cytosol"/>
    <property type="evidence" value="ECO:0007669"/>
    <property type="project" value="TreeGrafter"/>
</dbReference>
<dbReference type="SMART" id="SM00530">
    <property type="entry name" value="HTH_XRE"/>
    <property type="match status" value="1"/>
</dbReference>
<dbReference type="STRING" id="349095.SAMN05660299_02707"/>
<keyword evidence="1 3" id="KW-0238">DNA-binding</keyword>
<dbReference type="InterPro" id="IPR050807">
    <property type="entry name" value="TransReg_Diox_bact_type"/>
</dbReference>
<dbReference type="RefSeq" id="WP_091652976.1">
    <property type="nucleotide sequence ID" value="NZ_FNHQ01000048.1"/>
</dbReference>
<dbReference type="AlphaFoldDB" id="A0A1H0BBD4"/>
<feature type="domain" description="HTH cro/C1-type" evidence="2">
    <location>
        <begin position="16"/>
        <end position="72"/>
    </location>
</feature>
<dbReference type="EMBL" id="FNHQ01000048">
    <property type="protein sequence ID" value="SDN42926.1"/>
    <property type="molecule type" value="Genomic_DNA"/>
</dbReference>
<dbReference type="PANTHER" id="PTHR46797:SF1">
    <property type="entry name" value="METHYLPHOSPHONATE SYNTHASE"/>
    <property type="match status" value="1"/>
</dbReference>
<sequence length="94" mass="11037">MITKRDLIYRQIGAKIRYYRILKGMTQAELAQQIHVNLHMLNEIECGKYDKNLLVTTLLDIADGLRVDVSAFIYFTEQEKWIACEILKNDNCEK</sequence>
<dbReference type="CDD" id="cd00093">
    <property type="entry name" value="HTH_XRE"/>
    <property type="match status" value="1"/>
</dbReference>
<dbReference type="Pfam" id="PF01381">
    <property type="entry name" value="HTH_3"/>
    <property type="match status" value="1"/>
</dbReference>
<evidence type="ECO:0000259" key="2">
    <source>
        <dbReference type="PROSITE" id="PS50943"/>
    </source>
</evidence>
<dbReference type="Gene3D" id="1.10.260.40">
    <property type="entry name" value="lambda repressor-like DNA-binding domains"/>
    <property type="match status" value="1"/>
</dbReference>
<evidence type="ECO:0000256" key="1">
    <source>
        <dbReference type="ARBA" id="ARBA00023125"/>
    </source>
</evidence>
<proteinExistence type="predicted"/>
<reference evidence="3 4" key="1">
    <citation type="submission" date="2016-10" db="EMBL/GenBank/DDBJ databases">
        <authorList>
            <person name="de Groot N.N."/>
        </authorList>
    </citation>
    <scope>NUCLEOTIDE SEQUENCE [LARGE SCALE GENOMIC DNA]</scope>
    <source>
        <strain evidence="3 4">DSM 16981</strain>
    </source>
</reference>
<dbReference type="OrthoDB" id="1629646at2"/>
<keyword evidence="4" id="KW-1185">Reference proteome</keyword>
<evidence type="ECO:0000313" key="4">
    <source>
        <dbReference type="Proteomes" id="UP000199309"/>
    </source>
</evidence>
<accession>A0A1H0BBD4</accession>
<name>A0A1H0BBD4_9FIRM</name>
<dbReference type="Proteomes" id="UP000199309">
    <property type="component" value="Unassembled WGS sequence"/>
</dbReference>
<dbReference type="GO" id="GO:0003677">
    <property type="term" value="F:DNA binding"/>
    <property type="evidence" value="ECO:0007669"/>
    <property type="project" value="UniProtKB-KW"/>
</dbReference>
<organism evidence="3 4">
    <name type="scientific">Megasphaera paucivorans</name>
    <dbReference type="NCBI Taxonomy" id="349095"/>
    <lineage>
        <taxon>Bacteria</taxon>
        <taxon>Bacillati</taxon>
        <taxon>Bacillota</taxon>
        <taxon>Negativicutes</taxon>
        <taxon>Veillonellales</taxon>
        <taxon>Veillonellaceae</taxon>
        <taxon>Megasphaera</taxon>
    </lineage>
</organism>
<evidence type="ECO:0000313" key="3">
    <source>
        <dbReference type="EMBL" id="SDN42926.1"/>
    </source>
</evidence>
<dbReference type="GO" id="GO:0003700">
    <property type="term" value="F:DNA-binding transcription factor activity"/>
    <property type="evidence" value="ECO:0007669"/>
    <property type="project" value="TreeGrafter"/>
</dbReference>
<dbReference type="PANTHER" id="PTHR46797">
    <property type="entry name" value="HTH-TYPE TRANSCRIPTIONAL REGULATOR"/>
    <property type="match status" value="1"/>
</dbReference>
<gene>
    <name evidence="3" type="ORF">SAMN05660299_02707</name>
</gene>